<gene>
    <name evidence="2" type="ORF">F511_28444</name>
</gene>
<organism evidence="2 3">
    <name type="scientific">Dorcoceras hygrometricum</name>
    <dbReference type="NCBI Taxonomy" id="472368"/>
    <lineage>
        <taxon>Eukaryota</taxon>
        <taxon>Viridiplantae</taxon>
        <taxon>Streptophyta</taxon>
        <taxon>Embryophyta</taxon>
        <taxon>Tracheophyta</taxon>
        <taxon>Spermatophyta</taxon>
        <taxon>Magnoliopsida</taxon>
        <taxon>eudicotyledons</taxon>
        <taxon>Gunneridae</taxon>
        <taxon>Pentapetalae</taxon>
        <taxon>asterids</taxon>
        <taxon>lamiids</taxon>
        <taxon>Lamiales</taxon>
        <taxon>Gesneriaceae</taxon>
        <taxon>Didymocarpoideae</taxon>
        <taxon>Trichosporeae</taxon>
        <taxon>Loxocarpinae</taxon>
        <taxon>Dorcoceras</taxon>
    </lineage>
</organism>
<evidence type="ECO:0000256" key="1">
    <source>
        <dbReference type="SAM" id="MobiDB-lite"/>
    </source>
</evidence>
<reference evidence="2 3" key="1">
    <citation type="journal article" date="2015" name="Proc. Natl. Acad. Sci. U.S.A.">
        <title>The resurrection genome of Boea hygrometrica: A blueprint for survival of dehydration.</title>
        <authorList>
            <person name="Xiao L."/>
            <person name="Yang G."/>
            <person name="Zhang L."/>
            <person name="Yang X."/>
            <person name="Zhao S."/>
            <person name="Ji Z."/>
            <person name="Zhou Q."/>
            <person name="Hu M."/>
            <person name="Wang Y."/>
            <person name="Chen M."/>
            <person name="Xu Y."/>
            <person name="Jin H."/>
            <person name="Xiao X."/>
            <person name="Hu G."/>
            <person name="Bao F."/>
            <person name="Hu Y."/>
            <person name="Wan P."/>
            <person name="Li L."/>
            <person name="Deng X."/>
            <person name="Kuang T."/>
            <person name="Xiang C."/>
            <person name="Zhu J.K."/>
            <person name="Oliver M.J."/>
            <person name="He Y."/>
        </authorList>
    </citation>
    <scope>NUCLEOTIDE SEQUENCE [LARGE SCALE GENOMIC DNA]</scope>
    <source>
        <strain evidence="3">cv. XS01</strain>
    </source>
</reference>
<protein>
    <submittedName>
        <fullName evidence="2">Protein argonaute 7-like</fullName>
    </submittedName>
</protein>
<name>A0A2Z7AMW8_9LAMI</name>
<dbReference type="AlphaFoldDB" id="A0A2Z7AMW8"/>
<proteinExistence type="predicted"/>
<sequence length="246" mass="27649">MSSLDTSVVRRVAESSDSPSSSGSRHEGGDIPTALNAYKARLVRIAREKAELASSGCTWYNVKASIMRESDIPLYKDNSRMNNRYEIIIPDIGDRAHCPPPDFHTFYMNQIDMDLRFPIPRFIVELCRTVKSLGIPGTKISEQTTYSPLRGGVLILNPPTLEQLKLKMNAIMSVCIHTINNKSHTDHRIASQEITESSLAHKTNKTSTYVISRKLENLISLEYSFPSEMISDYNFKLNSYGATDVD</sequence>
<dbReference type="Proteomes" id="UP000250235">
    <property type="component" value="Unassembled WGS sequence"/>
</dbReference>
<dbReference type="EMBL" id="KV013950">
    <property type="protein sequence ID" value="KZV23131.1"/>
    <property type="molecule type" value="Genomic_DNA"/>
</dbReference>
<dbReference type="OrthoDB" id="1752359at2759"/>
<evidence type="ECO:0000313" key="3">
    <source>
        <dbReference type="Proteomes" id="UP000250235"/>
    </source>
</evidence>
<keyword evidence="3" id="KW-1185">Reference proteome</keyword>
<feature type="region of interest" description="Disordered" evidence="1">
    <location>
        <begin position="1"/>
        <end position="31"/>
    </location>
</feature>
<evidence type="ECO:0000313" key="2">
    <source>
        <dbReference type="EMBL" id="KZV23131.1"/>
    </source>
</evidence>
<accession>A0A2Z7AMW8</accession>